<feature type="transmembrane region" description="Helical" evidence="1">
    <location>
        <begin position="42"/>
        <end position="63"/>
    </location>
</feature>
<keyword evidence="1" id="KW-0472">Membrane</keyword>
<feature type="transmembrane region" description="Helical" evidence="1">
    <location>
        <begin position="69"/>
        <end position="90"/>
    </location>
</feature>
<gene>
    <name evidence="2" type="ORF">CAUJ_LOCUS1191</name>
</gene>
<keyword evidence="1" id="KW-0812">Transmembrane</keyword>
<feature type="transmembrane region" description="Helical" evidence="1">
    <location>
        <begin position="138"/>
        <end position="159"/>
    </location>
</feature>
<evidence type="ECO:0000256" key="1">
    <source>
        <dbReference type="SAM" id="Phobius"/>
    </source>
</evidence>
<organism evidence="2 3">
    <name type="scientific">Caenorhabditis auriculariae</name>
    <dbReference type="NCBI Taxonomy" id="2777116"/>
    <lineage>
        <taxon>Eukaryota</taxon>
        <taxon>Metazoa</taxon>
        <taxon>Ecdysozoa</taxon>
        <taxon>Nematoda</taxon>
        <taxon>Chromadorea</taxon>
        <taxon>Rhabditida</taxon>
        <taxon>Rhabditina</taxon>
        <taxon>Rhabditomorpha</taxon>
        <taxon>Rhabditoidea</taxon>
        <taxon>Rhabditidae</taxon>
        <taxon>Peloderinae</taxon>
        <taxon>Caenorhabditis</taxon>
    </lineage>
</organism>
<keyword evidence="3" id="KW-1185">Reference proteome</keyword>
<reference evidence="2" key="1">
    <citation type="submission" date="2020-10" db="EMBL/GenBank/DDBJ databases">
        <authorList>
            <person name="Kikuchi T."/>
        </authorList>
    </citation>
    <scope>NUCLEOTIDE SEQUENCE</scope>
    <source>
        <strain evidence="2">NKZ352</strain>
    </source>
</reference>
<dbReference type="OrthoDB" id="8173727at2759"/>
<keyword evidence="1" id="KW-1133">Transmembrane helix</keyword>
<feature type="transmembrane region" description="Helical" evidence="1">
    <location>
        <begin position="97"/>
        <end position="118"/>
    </location>
</feature>
<evidence type="ECO:0000313" key="2">
    <source>
        <dbReference type="EMBL" id="CAD6185272.1"/>
    </source>
</evidence>
<accession>A0A8S1GR43</accession>
<evidence type="ECO:0000313" key="3">
    <source>
        <dbReference type="Proteomes" id="UP000835052"/>
    </source>
</evidence>
<dbReference type="EMBL" id="CAJGYM010000002">
    <property type="protein sequence ID" value="CAD6185272.1"/>
    <property type="molecule type" value="Genomic_DNA"/>
</dbReference>
<protein>
    <submittedName>
        <fullName evidence="2">Uncharacterized protein</fullName>
    </submittedName>
</protein>
<proteinExistence type="predicted"/>
<dbReference type="AlphaFoldDB" id="A0A8S1GR43"/>
<name>A0A8S1GR43_9PELO</name>
<dbReference type="Proteomes" id="UP000835052">
    <property type="component" value="Unassembled WGS sequence"/>
</dbReference>
<sequence>MEISCCWCLEGTRIVIEDEEPGEDNASSYKCFRSDVHVKKACFYVGVSALIVCAFSTVCMFFGVYTVNLWLDIVLIILNTIVSLIMFIGLYYDMAFLILPFIVSEIFQCAAFFMLANYTLYYTITFKKQKFYQKFDQMLMVISIYLGIVICAGAVWAAAKCYHFLRKKKQGLYSNAGPRCMWA</sequence>
<comment type="caution">
    <text evidence="2">The sequence shown here is derived from an EMBL/GenBank/DDBJ whole genome shotgun (WGS) entry which is preliminary data.</text>
</comment>